<dbReference type="InterPro" id="IPR032465">
    <property type="entry name" value="ACMSD"/>
</dbReference>
<gene>
    <name evidence="3" type="ORF">QIS99_25630</name>
</gene>
<protein>
    <submittedName>
        <fullName evidence="3">Amidohydrolase family protein</fullName>
    </submittedName>
</protein>
<dbReference type="Pfam" id="PF04909">
    <property type="entry name" value="Amidohydro_2"/>
    <property type="match status" value="1"/>
</dbReference>
<evidence type="ECO:0000259" key="2">
    <source>
        <dbReference type="Pfam" id="PF04909"/>
    </source>
</evidence>
<comment type="caution">
    <text evidence="3">The sequence shown here is derived from an EMBL/GenBank/DDBJ whole genome shotgun (WGS) entry which is preliminary data.</text>
</comment>
<evidence type="ECO:0000313" key="3">
    <source>
        <dbReference type="EMBL" id="MDI3389546.1"/>
    </source>
</evidence>
<name>A0ABT6S0Y8_9ACTN</name>
<feature type="domain" description="Amidohydrolase-related" evidence="2">
    <location>
        <begin position="9"/>
        <end position="319"/>
    </location>
</feature>
<evidence type="ECO:0000313" key="4">
    <source>
        <dbReference type="Proteomes" id="UP001224661"/>
    </source>
</evidence>
<dbReference type="PANTHER" id="PTHR21240:SF28">
    <property type="entry name" value="ISO-OROTATE DECARBOXYLASE (EUROFUNG)"/>
    <property type="match status" value="1"/>
</dbReference>
<dbReference type="RefSeq" id="WP_282516010.1">
    <property type="nucleotide sequence ID" value="NZ_JASCIR010000029.1"/>
</dbReference>
<evidence type="ECO:0000256" key="1">
    <source>
        <dbReference type="ARBA" id="ARBA00023239"/>
    </source>
</evidence>
<organism evidence="3 4">
    <name type="scientific">Streptomyces solicavernae</name>
    <dbReference type="NCBI Taxonomy" id="3043614"/>
    <lineage>
        <taxon>Bacteria</taxon>
        <taxon>Bacillati</taxon>
        <taxon>Actinomycetota</taxon>
        <taxon>Actinomycetes</taxon>
        <taxon>Kitasatosporales</taxon>
        <taxon>Streptomycetaceae</taxon>
        <taxon>Streptomyces</taxon>
    </lineage>
</organism>
<sequence>MSGPGGRAIDTHAHIYPAGYLDLLEESGVPAASTAIARGIAADSTDADLSARLRWMDRANVETQIIAVTPQSPSGPQSSSSLAAARRINDEYATLVRRHPGRFLAYGAVPLPHVEESLAEIPRLFDELGCIGISLTTVLPGGLSPADKRFDPIWEALDERAATVNVHPTGSGALSPMINSRHLEWVNGAPVEDATAVLHLLKADIPRRYPNLRFHIAHLGGDLPFLVQRIEDNYTDWQAFPASPLGTLRTMWFDAANFHEPSLRLTVETFGADRVLAGSDHPYFQEEKYVRAFDYIRNARLPAEDIRAILSGNADSLYRVPSKEE</sequence>
<reference evidence="3 4" key="1">
    <citation type="submission" date="2023-05" db="EMBL/GenBank/DDBJ databases">
        <title>Draft genome sequence of Streptomyces sp. B-S-A8 isolated from a cave soil in Thailand.</title>
        <authorList>
            <person name="Chamroensaksri N."/>
            <person name="Muangham S."/>
        </authorList>
    </citation>
    <scope>NUCLEOTIDE SEQUENCE [LARGE SCALE GENOMIC DNA]</scope>
    <source>
        <strain evidence="3 4">B-S-A8</strain>
    </source>
</reference>
<keyword evidence="4" id="KW-1185">Reference proteome</keyword>
<dbReference type="InterPro" id="IPR006680">
    <property type="entry name" value="Amidohydro-rel"/>
</dbReference>
<dbReference type="EMBL" id="JASCIR010000029">
    <property type="protein sequence ID" value="MDI3389546.1"/>
    <property type="molecule type" value="Genomic_DNA"/>
</dbReference>
<keyword evidence="1" id="KW-0456">Lyase</keyword>
<dbReference type="Gene3D" id="3.20.20.140">
    <property type="entry name" value="Metal-dependent hydrolases"/>
    <property type="match status" value="1"/>
</dbReference>
<dbReference type="Proteomes" id="UP001224661">
    <property type="component" value="Unassembled WGS sequence"/>
</dbReference>
<dbReference type="SUPFAM" id="SSF51556">
    <property type="entry name" value="Metallo-dependent hydrolases"/>
    <property type="match status" value="1"/>
</dbReference>
<accession>A0ABT6S0Y8</accession>
<proteinExistence type="predicted"/>
<dbReference type="PANTHER" id="PTHR21240">
    <property type="entry name" value="2-AMINO-3-CARBOXYLMUCONATE-6-SEMIALDEHYDE DECARBOXYLASE"/>
    <property type="match status" value="1"/>
</dbReference>
<dbReference type="InterPro" id="IPR032466">
    <property type="entry name" value="Metal_Hydrolase"/>
</dbReference>